<dbReference type="EMBL" id="JAEHOD010000018">
    <property type="protein sequence ID" value="KAG2448198.1"/>
    <property type="molecule type" value="Genomic_DNA"/>
</dbReference>
<gene>
    <name evidence="2" type="ORF">HYH02_006783</name>
</gene>
<feature type="compositionally biased region" description="Low complexity" evidence="1">
    <location>
        <begin position="425"/>
        <end position="445"/>
    </location>
</feature>
<dbReference type="OrthoDB" id="513278at2759"/>
<proteinExistence type="predicted"/>
<keyword evidence="3" id="KW-1185">Reference proteome</keyword>
<dbReference type="SUPFAM" id="SSF81383">
    <property type="entry name" value="F-box domain"/>
    <property type="match status" value="1"/>
</dbReference>
<dbReference type="AlphaFoldDB" id="A0A835WIH2"/>
<accession>A0A835WIH2</accession>
<feature type="region of interest" description="Disordered" evidence="1">
    <location>
        <begin position="1"/>
        <end position="30"/>
    </location>
</feature>
<organism evidence="2 3">
    <name type="scientific">Chlamydomonas schloesseri</name>
    <dbReference type="NCBI Taxonomy" id="2026947"/>
    <lineage>
        <taxon>Eukaryota</taxon>
        <taxon>Viridiplantae</taxon>
        <taxon>Chlorophyta</taxon>
        <taxon>core chlorophytes</taxon>
        <taxon>Chlorophyceae</taxon>
        <taxon>CS clade</taxon>
        <taxon>Chlamydomonadales</taxon>
        <taxon>Chlamydomonadaceae</taxon>
        <taxon>Chlamydomonas</taxon>
    </lineage>
</organism>
<sequence>MELPESGPERLEASGLRPAKRQRSYREEELASGVPADAKALREADDPCLLSLPDLIIWRILGYLDATALGGMNETCKFFRKTDQNGLTFSNRVAKDRLLRMVGPKLASRWRGYSWLQRLVIEETTTQFDMGQVVNSVGHAEPFKFKEVNGVTEITLDAPGPRMLVSDKSTADSPVLRWKLMLRGNNAAEFGVVPQETQDIHKALHKCLPSPTHNERATGFSSAITVGSLLPARLPMMKGSCVEVLVTPREVAVIVTNPADGAEMVWQNNSTVARPYTGPSELRLALTTNYRSPIKLAVTAWQRACFDVLHTLAPEQQAAYLAQSVRAPPVADRAPAPAGPGGMAAAMQPLIQAFIGGPGGGPPGQGALMVQQQFAQAAAQVAAAVEHAVAVGQEAAAAAGQAAAAAAAGQGAAPPPPAVGGGGVAAAPGEQAQGQPAAGGAPVAAPAAGPQAVQAVMAVPVMLVPVVPAQVAVAQVQAQAQAAEPPAGAGQGMA</sequence>
<name>A0A835WIH2_9CHLO</name>
<evidence type="ECO:0000313" key="3">
    <source>
        <dbReference type="Proteomes" id="UP000613740"/>
    </source>
</evidence>
<dbReference type="Proteomes" id="UP000613740">
    <property type="component" value="Unassembled WGS sequence"/>
</dbReference>
<dbReference type="InterPro" id="IPR036047">
    <property type="entry name" value="F-box-like_dom_sf"/>
</dbReference>
<evidence type="ECO:0000256" key="1">
    <source>
        <dbReference type="SAM" id="MobiDB-lite"/>
    </source>
</evidence>
<evidence type="ECO:0000313" key="2">
    <source>
        <dbReference type="EMBL" id="KAG2448198.1"/>
    </source>
</evidence>
<reference evidence="2" key="1">
    <citation type="journal article" date="2020" name="bioRxiv">
        <title>Comparative genomics of Chlamydomonas.</title>
        <authorList>
            <person name="Craig R.J."/>
            <person name="Hasan A.R."/>
            <person name="Ness R.W."/>
            <person name="Keightley P.D."/>
        </authorList>
    </citation>
    <scope>NUCLEOTIDE SEQUENCE</scope>
    <source>
        <strain evidence="2">CCAP 11/173</strain>
    </source>
</reference>
<evidence type="ECO:0008006" key="4">
    <source>
        <dbReference type="Google" id="ProtNLM"/>
    </source>
</evidence>
<comment type="caution">
    <text evidence="2">The sequence shown here is derived from an EMBL/GenBank/DDBJ whole genome shotgun (WGS) entry which is preliminary data.</text>
</comment>
<protein>
    <recommendedName>
        <fullName evidence="4">F-box domain-containing protein</fullName>
    </recommendedName>
</protein>
<feature type="region of interest" description="Disordered" evidence="1">
    <location>
        <begin position="409"/>
        <end position="445"/>
    </location>
</feature>